<evidence type="ECO:0000313" key="1">
    <source>
        <dbReference type="EMBL" id="VVP67184.1"/>
    </source>
</evidence>
<evidence type="ECO:0008006" key="3">
    <source>
        <dbReference type="Google" id="ProtNLM"/>
    </source>
</evidence>
<dbReference type="EMBL" id="CABVIY010000001">
    <property type="protein sequence ID" value="VVP67184.1"/>
    <property type="molecule type" value="Genomic_DNA"/>
</dbReference>
<proteinExistence type="predicted"/>
<name>A0A5E7QZE1_PSEFL</name>
<sequence length="103" mass="11374">MITAIVQFTVDTPLTPAMAQQLFEASAPNYRGVEGLLRKYYLLSDDGLTVGGCYLWESRAQAEAQYSPGWRALVEQRYGSVPSVQYFSTPVVVDNTPGACRHP</sequence>
<dbReference type="AlphaFoldDB" id="A0A5E7QZE1"/>
<dbReference type="Gene3D" id="3.30.70.100">
    <property type="match status" value="1"/>
</dbReference>
<dbReference type="InterPro" id="IPR011008">
    <property type="entry name" value="Dimeric_a/b-barrel"/>
</dbReference>
<gene>
    <name evidence="1" type="ORF">PS918_00529</name>
</gene>
<accession>A0A5E7QZE1</accession>
<dbReference type="SUPFAM" id="SSF54909">
    <property type="entry name" value="Dimeric alpha+beta barrel"/>
    <property type="match status" value="1"/>
</dbReference>
<protein>
    <recommendedName>
        <fullName evidence="3">Monooxygenase</fullName>
    </recommendedName>
</protein>
<evidence type="ECO:0000313" key="2">
    <source>
        <dbReference type="Proteomes" id="UP000326611"/>
    </source>
</evidence>
<dbReference type="RefSeq" id="WP_150768716.1">
    <property type="nucleotide sequence ID" value="NZ_CABVIY010000001.1"/>
</dbReference>
<dbReference type="Proteomes" id="UP000326611">
    <property type="component" value="Unassembled WGS sequence"/>
</dbReference>
<dbReference type="OrthoDB" id="2065010at2"/>
<organism evidence="1 2">
    <name type="scientific">Pseudomonas fluorescens</name>
    <dbReference type="NCBI Taxonomy" id="294"/>
    <lineage>
        <taxon>Bacteria</taxon>
        <taxon>Pseudomonadati</taxon>
        <taxon>Pseudomonadota</taxon>
        <taxon>Gammaproteobacteria</taxon>
        <taxon>Pseudomonadales</taxon>
        <taxon>Pseudomonadaceae</taxon>
        <taxon>Pseudomonas</taxon>
    </lineage>
</organism>
<reference evidence="1 2" key="1">
    <citation type="submission" date="2019-09" db="EMBL/GenBank/DDBJ databases">
        <authorList>
            <person name="Chandra G."/>
            <person name="Truman W A."/>
        </authorList>
    </citation>
    <scope>NUCLEOTIDE SEQUENCE [LARGE SCALE GENOMIC DNA]</scope>
    <source>
        <strain evidence="1">PS918</strain>
    </source>
</reference>